<organism evidence="7 8">
    <name type="scientific">Patulibacter brassicae</name>
    <dbReference type="NCBI Taxonomy" id="1705717"/>
    <lineage>
        <taxon>Bacteria</taxon>
        <taxon>Bacillati</taxon>
        <taxon>Actinomycetota</taxon>
        <taxon>Thermoleophilia</taxon>
        <taxon>Solirubrobacterales</taxon>
        <taxon>Patulibacteraceae</taxon>
        <taxon>Patulibacter</taxon>
    </lineage>
</organism>
<evidence type="ECO:0000259" key="6">
    <source>
        <dbReference type="Pfam" id="PF14378"/>
    </source>
</evidence>
<protein>
    <submittedName>
        <fullName evidence="7">Phosphatase PAP2 family protein</fullName>
    </submittedName>
</protein>
<evidence type="ECO:0000256" key="2">
    <source>
        <dbReference type="ARBA" id="ARBA00022692"/>
    </source>
</evidence>
<evidence type="ECO:0000313" key="8">
    <source>
        <dbReference type="Proteomes" id="UP001277761"/>
    </source>
</evidence>
<evidence type="ECO:0000256" key="5">
    <source>
        <dbReference type="SAM" id="Phobius"/>
    </source>
</evidence>
<feature type="transmembrane region" description="Helical" evidence="5">
    <location>
        <begin position="6"/>
        <end position="24"/>
    </location>
</feature>
<keyword evidence="4 5" id="KW-0472">Membrane</keyword>
<dbReference type="InterPro" id="IPR036938">
    <property type="entry name" value="PAP2/HPO_sf"/>
</dbReference>
<reference evidence="7 8" key="1">
    <citation type="submission" date="2023-11" db="EMBL/GenBank/DDBJ databases">
        <authorList>
            <person name="Xu M."/>
            <person name="Jiang T."/>
        </authorList>
    </citation>
    <scope>NUCLEOTIDE SEQUENCE [LARGE SCALE GENOMIC DNA]</scope>
    <source>
        <strain evidence="7 8">SD</strain>
    </source>
</reference>
<keyword evidence="3 5" id="KW-1133">Transmembrane helix</keyword>
<dbReference type="PANTHER" id="PTHR31310:SF7">
    <property type="entry name" value="PA-PHOSPHATASE RELATED-FAMILY PROTEIN DDB_G0268928"/>
    <property type="match status" value="1"/>
</dbReference>
<evidence type="ECO:0000256" key="1">
    <source>
        <dbReference type="ARBA" id="ARBA00004141"/>
    </source>
</evidence>
<dbReference type="Proteomes" id="UP001277761">
    <property type="component" value="Unassembled WGS sequence"/>
</dbReference>
<name>A0ABU4VGQ2_9ACTN</name>
<dbReference type="SUPFAM" id="SSF48317">
    <property type="entry name" value="Acid phosphatase/Vanadium-dependent haloperoxidase"/>
    <property type="match status" value="1"/>
</dbReference>
<keyword evidence="2 5" id="KW-0812">Transmembrane</keyword>
<accession>A0ABU4VGQ2</accession>
<dbReference type="InterPro" id="IPR026841">
    <property type="entry name" value="Aur1/Ipt1"/>
</dbReference>
<gene>
    <name evidence="7" type="ORF">SK069_04705</name>
</gene>
<proteinExistence type="predicted"/>
<feature type="domain" description="Inositolphosphotransferase Aur1/Ipt1" evidence="6">
    <location>
        <begin position="129"/>
        <end position="280"/>
    </location>
</feature>
<dbReference type="InterPro" id="IPR052185">
    <property type="entry name" value="IPC_Synthase-Related"/>
</dbReference>
<evidence type="ECO:0000313" key="7">
    <source>
        <dbReference type="EMBL" id="MDX8150884.1"/>
    </source>
</evidence>
<sequence length="313" mass="34249">MSTAKAIRAAAWAAVGLGVAAPLVRRRLRLRPRTVLAAAAGAPVALTVALPPSRTRDAAVTTLGMWAYFAAYEMPADDAERLRARVRIEYPVRIDEVLGLGRLPGVRLQQRLHRHGRFGAWERVLVWSHWVWFAVPHATALYVLLRRPERFPQAAARIYGTFDLGAVVYWALPTAPPWYAAEAGHIDTGDGPPLRRLMREYGEQVLGARWGQLYGTLGGNPLAAMPSLHFGTSVAAAQVLRDEGRVGGTIGWAYASTLGFALVYLGEHYVTDLIAGGALAEVVRRATPRALPRARRAGRLLDHLRRLARPATP</sequence>
<comment type="caution">
    <text evidence="7">The sequence shown here is derived from an EMBL/GenBank/DDBJ whole genome shotgun (WGS) entry which is preliminary data.</text>
</comment>
<evidence type="ECO:0000256" key="3">
    <source>
        <dbReference type="ARBA" id="ARBA00022989"/>
    </source>
</evidence>
<dbReference type="Pfam" id="PF14378">
    <property type="entry name" value="PAP2_3"/>
    <property type="match status" value="1"/>
</dbReference>
<dbReference type="EMBL" id="JAXAVX010000001">
    <property type="protein sequence ID" value="MDX8150884.1"/>
    <property type="molecule type" value="Genomic_DNA"/>
</dbReference>
<dbReference type="PANTHER" id="PTHR31310">
    <property type="match status" value="1"/>
</dbReference>
<dbReference type="RefSeq" id="WP_319953026.1">
    <property type="nucleotide sequence ID" value="NZ_JAXAVX010000001.1"/>
</dbReference>
<keyword evidence="8" id="KW-1185">Reference proteome</keyword>
<comment type="subcellular location">
    <subcellularLocation>
        <location evidence="1">Membrane</location>
        <topology evidence="1">Multi-pass membrane protein</topology>
    </subcellularLocation>
</comment>
<evidence type="ECO:0000256" key="4">
    <source>
        <dbReference type="ARBA" id="ARBA00023136"/>
    </source>
</evidence>